<dbReference type="GO" id="GO:0004930">
    <property type="term" value="F:G protein-coupled receptor activity"/>
    <property type="evidence" value="ECO:0007669"/>
    <property type="project" value="InterPro"/>
</dbReference>
<dbReference type="InterPro" id="IPR046338">
    <property type="entry name" value="GAIN_dom_sf"/>
</dbReference>
<evidence type="ECO:0000256" key="3">
    <source>
        <dbReference type="ARBA" id="ARBA00022989"/>
    </source>
</evidence>
<sequence length="1067" mass="122131">MSYGNFVANTTVPDASFQQATSTIESSSSTTTTPMNSVPNTAYIRAIASVPSLSSTSLWNDSNCFCVFGRTPNLLECSPTLRDHPSAALSDTNTDSINITLNSCLFNANHFTLPTIKEKPINRLHLIDVNRGGYLVFDATSFSTYKIEHLSIEYNYDNSSTKLLISKEAFSSISIRSKLRRLSLKNCYLIELNNPMRELLSLNSIELTSIHGFSWYDFRQEIKYLPSLAYIKIDEIDSTPINTIFNVLSCQDILPRWILTFRLIQTCSCEFMEFLKATPHNDSEFRCGNEIKDIVIRDDVCRFNGSVYEIKNRKEQFCKQCVSSKCSDRTFCTEANDFESDCVSSSRFADASLLNRVPMTSYTKPFIFQETQQYLTTNTNKSLEPGAFYSVATILVDANQNATENSPTVTRMFHETFTKMLNKPWTEDIFSSTIYDTQAAALLPSATVSSTTESPPTNIWQGLITSLDKSVKNIPDNTSKFEYYSKPISTMSLRFPTEQQPKETFGWKITNDNRIISNITDEQSIDKTVTSRVFLNFHHNQTFKFTCNISDPLNNCANRYSIMAIKAQKLFYKTDRIPQYDVISVVAPTQNQSVTFCFDQKVSSNDASDRSSNQINAIKVDPFYDKLGSIIIGTCMYLNTTAMIWETDGCLTDRKLSNSTSVTCTCEHLTMFTVFFSLTCATPSISLEILTWIGCILSIVGLSITLVMFIIMSLCRQTKYSIHGASSSTSSLSQELRRRPMNKPPYLSIVKSMLLILCILLILMNIFIFILTFVKPGRNLRCTILSALLYYFTLTAFIWKLLFALQQSLFLTNIWKMQWSDQTLFTIYFILTFAIPVVPLYFMFVKYEDEIFLSSTCNYCWLSRGFLLYGLIIPILVIICFNIMFYLYTMFFLCIRNREQVGLRSTKSDQSRRIQNIKIGLFFAIIMGFSWILGFLVLIPNAHVQFIGNILFCIVNAFQGFAFSIMVFFMIEQKSFIRSFRWFWKREKERKITSYSQSIMPQESLPISNDNDTIKIKNRCNSSTRTTSVASSGDNNTLEIYDHYRNRKLLTEQEIEEDEDLYSSPTF</sequence>
<dbReference type="Proteomes" id="UP000663851">
    <property type="component" value="Unassembled WGS sequence"/>
</dbReference>
<keyword evidence="11" id="KW-1185">Reference proteome</keyword>
<dbReference type="PROSITE" id="PS50261">
    <property type="entry name" value="G_PROTEIN_RECEP_F2_4"/>
    <property type="match status" value="1"/>
</dbReference>
<feature type="transmembrane region" description="Helical" evidence="5">
    <location>
        <begin position="689"/>
        <end position="711"/>
    </location>
</feature>
<evidence type="ECO:0000256" key="2">
    <source>
        <dbReference type="ARBA" id="ARBA00022692"/>
    </source>
</evidence>
<evidence type="ECO:0000313" key="8">
    <source>
        <dbReference type="EMBL" id="CAF4411454.1"/>
    </source>
</evidence>
<dbReference type="GO" id="GO:0005886">
    <property type="term" value="C:plasma membrane"/>
    <property type="evidence" value="ECO:0007669"/>
    <property type="project" value="TreeGrafter"/>
</dbReference>
<dbReference type="PANTHER" id="PTHR12011:SF347">
    <property type="entry name" value="FI21270P1-RELATED"/>
    <property type="match status" value="1"/>
</dbReference>
<dbReference type="InterPro" id="IPR017981">
    <property type="entry name" value="GPCR_2-like_7TM"/>
</dbReference>
<dbReference type="AlphaFoldDB" id="A0A817WVK2"/>
<proteinExistence type="predicted"/>
<feature type="transmembrane region" description="Helical" evidence="5">
    <location>
        <begin position="783"/>
        <end position="803"/>
    </location>
</feature>
<dbReference type="Proteomes" id="UP000663833">
    <property type="component" value="Unassembled WGS sequence"/>
</dbReference>
<dbReference type="Gene3D" id="2.60.220.50">
    <property type="match status" value="1"/>
</dbReference>
<feature type="domain" description="G-protein coupled receptors family 2 profile 2" evidence="6">
    <location>
        <begin position="687"/>
        <end position="971"/>
    </location>
</feature>
<dbReference type="Proteomes" id="UP000663873">
    <property type="component" value="Unassembled WGS sequence"/>
</dbReference>
<keyword evidence="4 5" id="KW-0472">Membrane</keyword>
<dbReference type="EMBL" id="CAJOBO010003312">
    <property type="protein sequence ID" value="CAF4488239.1"/>
    <property type="molecule type" value="Genomic_DNA"/>
</dbReference>
<reference evidence="7" key="1">
    <citation type="submission" date="2021-02" db="EMBL/GenBank/DDBJ databases">
        <authorList>
            <person name="Nowell W R."/>
        </authorList>
    </citation>
    <scope>NUCLEOTIDE SEQUENCE</scope>
</reference>
<dbReference type="InterPro" id="IPR000832">
    <property type="entry name" value="GPCR_2_secretin-like"/>
</dbReference>
<accession>A0A817WVK2</accession>
<dbReference type="EMBL" id="CAJOBP010003595">
    <property type="protein sequence ID" value="CAF4411454.1"/>
    <property type="molecule type" value="Genomic_DNA"/>
</dbReference>
<evidence type="ECO:0000313" key="11">
    <source>
        <dbReference type="Proteomes" id="UP000663873"/>
    </source>
</evidence>
<evidence type="ECO:0000259" key="6">
    <source>
        <dbReference type="PROSITE" id="PS50261"/>
    </source>
</evidence>
<feature type="transmembrane region" description="Helical" evidence="5">
    <location>
        <begin position="824"/>
        <end position="847"/>
    </location>
</feature>
<dbReference type="Gene3D" id="1.20.1070.10">
    <property type="entry name" value="Rhodopsin 7-helix transmembrane proteins"/>
    <property type="match status" value="1"/>
</dbReference>
<keyword evidence="3 5" id="KW-1133">Transmembrane helix</keyword>
<dbReference type="InterPro" id="IPR000203">
    <property type="entry name" value="GPS"/>
</dbReference>
<gene>
    <name evidence="9" type="ORF">HFQ381_LOCUS26820</name>
    <name evidence="7" type="ORF">LUA448_LOCUS13902</name>
    <name evidence="8" type="ORF">UJA718_LOCUS19850</name>
</gene>
<evidence type="ECO:0000256" key="5">
    <source>
        <dbReference type="SAM" id="Phobius"/>
    </source>
</evidence>
<feature type="transmembrane region" description="Helical" evidence="5">
    <location>
        <begin position="916"/>
        <end position="940"/>
    </location>
</feature>
<dbReference type="PANTHER" id="PTHR12011">
    <property type="entry name" value="ADHESION G-PROTEIN COUPLED RECEPTOR"/>
    <property type="match status" value="1"/>
</dbReference>
<evidence type="ECO:0000313" key="7">
    <source>
        <dbReference type="EMBL" id="CAF3360426.1"/>
    </source>
</evidence>
<feature type="transmembrane region" description="Helical" evidence="5">
    <location>
        <begin position="867"/>
        <end position="895"/>
    </location>
</feature>
<feature type="transmembrane region" description="Helical" evidence="5">
    <location>
        <begin position="946"/>
        <end position="971"/>
    </location>
</feature>
<evidence type="ECO:0000256" key="1">
    <source>
        <dbReference type="ARBA" id="ARBA00004141"/>
    </source>
</evidence>
<name>A0A817WVK2_9BILA</name>
<comment type="subcellular location">
    <subcellularLocation>
        <location evidence="1">Membrane</location>
        <topology evidence="1">Multi-pass membrane protein</topology>
    </subcellularLocation>
</comment>
<evidence type="ECO:0000313" key="10">
    <source>
        <dbReference type="Proteomes" id="UP000663833"/>
    </source>
</evidence>
<comment type="caution">
    <text evidence="7">The sequence shown here is derived from an EMBL/GenBank/DDBJ whole genome shotgun (WGS) entry which is preliminary data.</text>
</comment>
<organism evidence="7 10">
    <name type="scientific">Rotaria socialis</name>
    <dbReference type="NCBI Taxonomy" id="392032"/>
    <lineage>
        <taxon>Eukaryota</taxon>
        <taxon>Metazoa</taxon>
        <taxon>Spiralia</taxon>
        <taxon>Gnathifera</taxon>
        <taxon>Rotifera</taxon>
        <taxon>Eurotatoria</taxon>
        <taxon>Bdelloidea</taxon>
        <taxon>Philodinida</taxon>
        <taxon>Philodinidae</taxon>
        <taxon>Rotaria</taxon>
    </lineage>
</organism>
<evidence type="ECO:0000256" key="4">
    <source>
        <dbReference type="ARBA" id="ARBA00023136"/>
    </source>
</evidence>
<dbReference type="PRINTS" id="PR00249">
    <property type="entry name" value="GPCRSECRETIN"/>
</dbReference>
<dbReference type="GO" id="GO:0007166">
    <property type="term" value="P:cell surface receptor signaling pathway"/>
    <property type="evidence" value="ECO:0007669"/>
    <property type="project" value="InterPro"/>
</dbReference>
<keyword evidence="2 5" id="KW-0812">Transmembrane</keyword>
<dbReference type="Pfam" id="PF01825">
    <property type="entry name" value="GPS"/>
    <property type="match status" value="1"/>
</dbReference>
<evidence type="ECO:0000313" key="9">
    <source>
        <dbReference type="EMBL" id="CAF4488239.1"/>
    </source>
</evidence>
<dbReference type="EMBL" id="CAJNYD010001712">
    <property type="protein sequence ID" value="CAF3360426.1"/>
    <property type="molecule type" value="Genomic_DNA"/>
</dbReference>
<protein>
    <recommendedName>
        <fullName evidence="6">G-protein coupled receptors family 2 profile 2 domain-containing protein</fullName>
    </recommendedName>
</protein>
<dbReference type="Pfam" id="PF00002">
    <property type="entry name" value="7tm_2"/>
    <property type="match status" value="1"/>
</dbReference>
<feature type="transmembrane region" description="Helical" evidence="5">
    <location>
        <begin position="746"/>
        <end position="771"/>
    </location>
</feature>